<dbReference type="GO" id="GO:0045505">
    <property type="term" value="F:dynein intermediate chain binding"/>
    <property type="evidence" value="ECO:0007669"/>
    <property type="project" value="InterPro"/>
</dbReference>
<dbReference type="InterPro" id="IPR026983">
    <property type="entry name" value="DHC"/>
</dbReference>
<dbReference type="PANTHER" id="PTHR46532:SF11">
    <property type="entry name" value="DYNEIN AXONEMAL HEAVY CHAIN 12"/>
    <property type="match status" value="1"/>
</dbReference>
<organism evidence="2 3">
    <name type="scientific">Candidula unifasciata</name>
    <dbReference type="NCBI Taxonomy" id="100452"/>
    <lineage>
        <taxon>Eukaryota</taxon>
        <taxon>Metazoa</taxon>
        <taxon>Spiralia</taxon>
        <taxon>Lophotrochozoa</taxon>
        <taxon>Mollusca</taxon>
        <taxon>Gastropoda</taxon>
        <taxon>Heterobranchia</taxon>
        <taxon>Euthyneura</taxon>
        <taxon>Panpulmonata</taxon>
        <taxon>Eupulmonata</taxon>
        <taxon>Stylommatophora</taxon>
        <taxon>Helicina</taxon>
        <taxon>Helicoidea</taxon>
        <taxon>Geomitridae</taxon>
        <taxon>Candidula</taxon>
    </lineage>
</organism>
<dbReference type="OrthoDB" id="6112790at2759"/>
<accession>A0A8S3Z5I3</accession>
<dbReference type="Proteomes" id="UP000678393">
    <property type="component" value="Unassembled WGS sequence"/>
</dbReference>
<dbReference type="GO" id="GO:0051959">
    <property type="term" value="F:dynein light intermediate chain binding"/>
    <property type="evidence" value="ECO:0007669"/>
    <property type="project" value="InterPro"/>
</dbReference>
<proteinExistence type="predicted"/>
<evidence type="ECO:0000313" key="3">
    <source>
        <dbReference type="Proteomes" id="UP000678393"/>
    </source>
</evidence>
<dbReference type="Pfam" id="PF08385">
    <property type="entry name" value="DHC_N1"/>
    <property type="match status" value="1"/>
</dbReference>
<dbReference type="EMBL" id="CAJHNH020001492">
    <property type="protein sequence ID" value="CAG5123285.1"/>
    <property type="molecule type" value="Genomic_DNA"/>
</dbReference>
<evidence type="ECO:0000259" key="1">
    <source>
        <dbReference type="Pfam" id="PF08385"/>
    </source>
</evidence>
<feature type="domain" description="Dynein heavy chain tail" evidence="1">
    <location>
        <begin position="194"/>
        <end position="523"/>
    </location>
</feature>
<gene>
    <name evidence="2" type="ORF">CUNI_LOCUS8843</name>
</gene>
<evidence type="ECO:0000313" key="2">
    <source>
        <dbReference type="EMBL" id="CAG5123285.1"/>
    </source>
</evidence>
<dbReference type="PANTHER" id="PTHR46532">
    <property type="entry name" value="MALE FERTILITY FACTOR KL5"/>
    <property type="match status" value="1"/>
</dbReference>
<dbReference type="AlphaFoldDB" id="A0A8S3Z5I3"/>
<dbReference type="InterPro" id="IPR013594">
    <property type="entry name" value="Dynein_heavy_tail"/>
</dbReference>
<protein>
    <recommendedName>
        <fullName evidence="1">Dynein heavy chain tail domain-containing protein</fullName>
    </recommendedName>
</protein>
<sequence length="525" mass="60678">MASTASELELDDHRVIFIADYVLKTLKQKPDRWTKMYSVDENKQLFMDFFEKPDLTTLIIIATAAGSLQVQYEWPSNPKAKACYFVKRSRDPIQKDAVMRNVLLYGDMAASPLDQLCAFVDEVLVPLLSNERNHDKWPKVVSKDVTRHVHNLKSTVYVVSGQAKGKTLLPLPVGADRIEQVGDGEKETYDRSLVHAIESVIIEWTHQIRDVLKKDSVQPLLDGLNPSPFVEIKFWESRGQNLECIYEQLRDSKVRKMAELLQRANSSYFPSFKNIFRDVVAALTEAQDINMHLKPLRFQLEELEQTEFDECGKLLAPLLNTVCLIWANSEYYNTPARIIVLLQEICNMIIDMAKNFLSPDDILKSEVEEVIGKVRTAHKILCSFRLSYDDHRAKLSTYFKNGKQPKQWEFVPELVFARFNKFQERVETLKNLMETALEFYKLEKIELGGIQGKQLSAQVLAVHTEFCEQYKVFSERTYDCLDTSSHEFMDDYYVMLEKVADFDRRVATIICQGFDDCSGLESMYK</sequence>
<reference evidence="2" key="1">
    <citation type="submission" date="2021-04" db="EMBL/GenBank/DDBJ databases">
        <authorList>
            <consortium name="Molecular Ecology Group"/>
        </authorList>
    </citation>
    <scope>NUCLEOTIDE SEQUENCE</scope>
</reference>
<dbReference type="GO" id="GO:0005858">
    <property type="term" value="C:axonemal dynein complex"/>
    <property type="evidence" value="ECO:0007669"/>
    <property type="project" value="TreeGrafter"/>
</dbReference>
<dbReference type="GO" id="GO:0007018">
    <property type="term" value="P:microtubule-based movement"/>
    <property type="evidence" value="ECO:0007669"/>
    <property type="project" value="InterPro"/>
</dbReference>
<keyword evidence="3" id="KW-1185">Reference proteome</keyword>
<name>A0A8S3Z5I3_9EUPU</name>
<comment type="caution">
    <text evidence="2">The sequence shown here is derived from an EMBL/GenBank/DDBJ whole genome shotgun (WGS) entry which is preliminary data.</text>
</comment>
<feature type="non-terminal residue" evidence="2">
    <location>
        <position position="525"/>
    </location>
</feature>